<dbReference type="Gene3D" id="1.10.555.10">
    <property type="entry name" value="Rho GTPase activation protein"/>
    <property type="match status" value="1"/>
</dbReference>
<dbReference type="CDD" id="cd09394">
    <property type="entry name" value="LIM1_Rga"/>
    <property type="match status" value="1"/>
</dbReference>
<feature type="compositionally biased region" description="Polar residues" evidence="6">
    <location>
        <begin position="973"/>
        <end position="982"/>
    </location>
</feature>
<feature type="region of interest" description="Disordered" evidence="6">
    <location>
        <begin position="951"/>
        <end position="982"/>
    </location>
</feature>
<accession>R0KDH7</accession>
<dbReference type="InterPro" id="IPR008936">
    <property type="entry name" value="Rho_GTPase_activation_prot"/>
</dbReference>
<keyword evidence="5" id="KW-0175">Coiled coil</keyword>
<evidence type="ECO:0008006" key="11">
    <source>
        <dbReference type="Google" id="ProtNLM"/>
    </source>
</evidence>
<dbReference type="Proteomes" id="UP000016935">
    <property type="component" value="Unassembled WGS sequence"/>
</dbReference>
<dbReference type="Pfam" id="PF00620">
    <property type="entry name" value="RhoGAP"/>
    <property type="match status" value="1"/>
</dbReference>
<feature type="domain" description="LIM zinc-binding" evidence="7">
    <location>
        <begin position="18"/>
        <end position="80"/>
    </location>
</feature>
<dbReference type="PROSITE" id="PS50023">
    <property type="entry name" value="LIM_DOMAIN_2"/>
    <property type="match status" value="1"/>
</dbReference>
<feature type="compositionally biased region" description="Low complexity" evidence="6">
    <location>
        <begin position="427"/>
        <end position="447"/>
    </location>
</feature>
<feature type="compositionally biased region" description="Basic and acidic residues" evidence="6">
    <location>
        <begin position="283"/>
        <end position="314"/>
    </location>
</feature>
<dbReference type="Pfam" id="PF00412">
    <property type="entry name" value="LIM"/>
    <property type="match status" value="1"/>
</dbReference>
<evidence type="ECO:0000256" key="5">
    <source>
        <dbReference type="SAM" id="Coils"/>
    </source>
</evidence>
<dbReference type="InterPro" id="IPR050729">
    <property type="entry name" value="Rho-GAP"/>
</dbReference>
<reference evidence="9 10" key="1">
    <citation type="journal article" date="2012" name="PLoS Pathog.">
        <title>Diverse lifestyles and strategies of plant pathogenesis encoded in the genomes of eighteen Dothideomycetes fungi.</title>
        <authorList>
            <person name="Ohm R.A."/>
            <person name="Feau N."/>
            <person name="Henrissat B."/>
            <person name="Schoch C.L."/>
            <person name="Horwitz B.A."/>
            <person name="Barry K.W."/>
            <person name="Condon B.J."/>
            <person name="Copeland A.C."/>
            <person name="Dhillon B."/>
            <person name="Glaser F."/>
            <person name="Hesse C.N."/>
            <person name="Kosti I."/>
            <person name="LaButti K."/>
            <person name="Lindquist E.A."/>
            <person name="Lucas S."/>
            <person name="Salamov A.A."/>
            <person name="Bradshaw R.E."/>
            <person name="Ciuffetti L."/>
            <person name="Hamelin R.C."/>
            <person name="Kema G.H.J."/>
            <person name="Lawrence C."/>
            <person name="Scott J.A."/>
            <person name="Spatafora J.W."/>
            <person name="Turgeon B.G."/>
            <person name="de Wit P.J.G.M."/>
            <person name="Zhong S."/>
            <person name="Goodwin S.B."/>
            <person name="Grigoriev I.V."/>
        </authorList>
    </citation>
    <scope>NUCLEOTIDE SEQUENCE [LARGE SCALE GENOMIC DNA]</scope>
    <source>
        <strain evidence="10">28A</strain>
    </source>
</reference>
<evidence type="ECO:0000259" key="7">
    <source>
        <dbReference type="PROSITE" id="PS50023"/>
    </source>
</evidence>
<dbReference type="GO" id="GO:0007165">
    <property type="term" value="P:signal transduction"/>
    <property type="evidence" value="ECO:0007669"/>
    <property type="project" value="InterPro"/>
</dbReference>
<dbReference type="InterPro" id="IPR000198">
    <property type="entry name" value="RhoGAP_dom"/>
</dbReference>
<evidence type="ECO:0000256" key="3">
    <source>
        <dbReference type="ARBA" id="ARBA00022833"/>
    </source>
</evidence>
<dbReference type="FunFam" id="1.10.555.10:FF:000043">
    <property type="entry name" value="Rho GTPase activator Rga"/>
    <property type="match status" value="1"/>
</dbReference>
<feature type="compositionally biased region" description="Basic and acidic residues" evidence="6">
    <location>
        <begin position="195"/>
        <end position="218"/>
    </location>
</feature>
<keyword evidence="2 4" id="KW-0479">Metal-binding</keyword>
<evidence type="ECO:0000256" key="2">
    <source>
        <dbReference type="ARBA" id="ARBA00022723"/>
    </source>
</evidence>
<proteinExistence type="predicted"/>
<feature type="compositionally biased region" description="Basic and acidic residues" evidence="6">
    <location>
        <begin position="603"/>
        <end position="612"/>
    </location>
</feature>
<evidence type="ECO:0000256" key="6">
    <source>
        <dbReference type="SAM" id="MobiDB-lite"/>
    </source>
</evidence>
<dbReference type="InterPro" id="IPR001781">
    <property type="entry name" value="Znf_LIM"/>
</dbReference>
<dbReference type="GO" id="GO:0005938">
    <property type="term" value="C:cell cortex"/>
    <property type="evidence" value="ECO:0007669"/>
    <property type="project" value="UniProtKB-ARBA"/>
</dbReference>
<keyword evidence="3 4" id="KW-0862">Zinc</keyword>
<feature type="region of interest" description="Disordered" evidence="6">
    <location>
        <begin position="135"/>
        <end position="588"/>
    </location>
</feature>
<feature type="coiled-coil region" evidence="5">
    <location>
        <begin position="764"/>
        <end position="791"/>
    </location>
</feature>
<dbReference type="STRING" id="671987.R0KDH7"/>
<dbReference type="CDD" id="cd00159">
    <property type="entry name" value="RhoGAP"/>
    <property type="match status" value="1"/>
</dbReference>
<dbReference type="EMBL" id="KB908604">
    <property type="protein sequence ID" value="EOA86207.1"/>
    <property type="molecule type" value="Genomic_DNA"/>
</dbReference>
<evidence type="ECO:0000313" key="9">
    <source>
        <dbReference type="EMBL" id="EOA86207.1"/>
    </source>
</evidence>
<dbReference type="PROSITE" id="PS50238">
    <property type="entry name" value="RHOGAP"/>
    <property type="match status" value="1"/>
</dbReference>
<reference evidence="9 10" key="2">
    <citation type="journal article" date="2013" name="PLoS Genet.">
        <title>Comparative genome structure, secondary metabolite, and effector coding capacity across Cochliobolus pathogens.</title>
        <authorList>
            <person name="Condon B.J."/>
            <person name="Leng Y."/>
            <person name="Wu D."/>
            <person name="Bushley K.E."/>
            <person name="Ohm R.A."/>
            <person name="Otillar R."/>
            <person name="Martin J."/>
            <person name="Schackwitz W."/>
            <person name="Grimwood J."/>
            <person name="MohdZainudin N."/>
            <person name="Xue C."/>
            <person name="Wang R."/>
            <person name="Manning V.A."/>
            <person name="Dhillon B."/>
            <person name="Tu Z.J."/>
            <person name="Steffenson B.J."/>
            <person name="Salamov A."/>
            <person name="Sun H."/>
            <person name="Lowry S."/>
            <person name="LaButti K."/>
            <person name="Han J."/>
            <person name="Copeland A."/>
            <person name="Lindquist E."/>
            <person name="Barry K."/>
            <person name="Schmutz J."/>
            <person name="Baker S.E."/>
            <person name="Ciuffetti L.M."/>
            <person name="Grigoriev I.V."/>
            <person name="Zhong S."/>
            <person name="Turgeon B.G."/>
        </authorList>
    </citation>
    <scope>NUCLEOTIDE SEQUENCE [LARGE SCALE GENOMIC DNA]</scope>
    <source>
        <strain evidence="10">28A</strain>
    </source>
</reference>
<dbReference type="SMART" id="SM00132">
    <property type="entry name" value="LIM"/>
    <property type="match status" value="2"/>
</dbReference>
<dbReference type="eggNOG" id="KOG1704">
    <property type="taxonomic scope" value="Eukaryota"/>
</dbReference>
<name>R0KDH7_EXST2</name>
<evidence type="ECO:0000259" key="8">
    <source>
        <dbReference type="PROSITE" id="PS50238"/>
    </source>
</evidence>
<dbReference type="FunFam" id="2.10.110.10:FF:000044">
    <property type="entry name" value="Rho GTPase activator Rga"/>
    <property type="match status" value="1"/>
</dbReference>
<dbReference type="eggNOG" id="KOG1453">
    <property type="taxonomic scope" value="Eukaryota"/>
</dbReference>
<dbReference type="HOGENOM" id="CLU_003874_0_0_1"/>
<dbReference type="GeneID" id="19405139"/>
<evidence type="ECO:0000256" key="4">
    <source>
        <dbReference type="PROSITE-ProRule" id="PRU00125"/>
    </source>
</evidence>
<organism evidence="9 10">
    <name type="scientific">Exserohilum turcicum (strain 28A)</name>
    <name type="common">Northern leaf blight fungus</name>
    <name type="synonym">Setosphaeria turcica</name>
    <dbReference type="NCBI Taxonomy" id="671987"/>
    <lineage>
        <taxon>Eukaryota</taxon>
        <taxon>Fungi</taxon>
        <taxon>Dikarya</taxon>
        <taxon>Ascomycota</taxon>
        <taxon>Pezizomycotina</taxon>
        <taxon>Dothideomycetes</taxon>
        <taxon>Pleosporomycetidae</taxon>
        <taxon>Pleosporales</taxon>
        <taxon>Pleosporineae</taxon>
        <taxon>Pleosporaceae</taxon>
        <taxon>Exserohilum</taxon>
    </lineage>
</organism>
<gene>
    <name evidence="9" type="ORF">SETTUDRAFT_47563</name>
</gene>
<dbReference type="SUPFAM" id="SSF48350">
    <property type="entry name" value="GTPase activation domain, GAP"/>
    <property type="match status" value="1"/>
</dbReference>
<feature type="compositionally biased region" description="Polar residues" evidence="6">
    <location>
        <begin position="644"/>
        <end position="657"/>
    </location>
</feature>
<dbReference type="PROSITE" id="PS00478">
    <property type="entry name" value="LIM_DOMAIN_1"/>
    <property type="match status" value="1"/>
</dbReference>
<protein>
    <recommendedName>
        <fullName evidence="11">RhoGAP-domain-containing protein</fullName>
    </recommendedName>
</protein>
<dbReference type="GO" id="GO:0046872">
    <property type="term" value="F:metal ion binding"/>
    <property type="evidence" value="ECO:0007669"/>
    <property type="project" value="UniProtKB-KW"/>
</dbReference>
<evidence type="ECO:0000256" key="1">
    <source>
        <dbReference type="ARBA" id="ARBA00022468"/>
    </source>
</evidence>
<dbReference type="SMART" id="SM00324">
    <property type="entry name" value="RhoGAP"/>
    <property type="match status" value="1"/>
</dbReference>
<feature type="compositionally biased region" description="Basic and acidic residues" evidence="6">
    <location>
        <begin position="378"/>
        <end position="393"/>
    </location>
</feature>
<feature type="compositionally biased region" description="Low complexity" evidence="6">
    <location>
        <begin position="396"/>
        <end position="409"/>
    </location>
</feature>
<feature type="region of interest" description="Disordered" evidence="6">
    <location>
        <begin position="600"/>
        <end position="664"/>
    </location>
</feature>
<keyword evidence="10" id="KW-1185">Reference proteome</keyword>
<evidence type="ECO:0000313" key="10">
    <source>
        <dbReference type="Proteomes" id="UP000016935"/>
    </source>
</evidence>
<dbReference type="AlphaFoldDB" id="R0KDH7"/>
<keyword evidence="1" id="KW-0343">GTPase activation</keyword>
<dbReference type="Gene3D" id="2.10.110.10">
    <property type="entry name" value="Cysteine Rich Protein"/>
    <property type="match status" value="2"/>
</dbReference>
<keyword evidence="4" id="KW-0440">LIM domain</keyword>
<dbReference type="RefSeq" id="XP_008026126.1">
    <property type="nucleotide sequence ID" value="XM_008027935.1"/>
</dbReference>
<feature type="coiled-coil region" evidence="5">
    <location>
        <begin position="664"/>
        <end position="698"/>
    </location>
</feature>
<feature type="domain" description="Rho-GAP" evidence="8">
    <location>
        <begin position="1008"/>
        <end position="1195"/>
    </location>
</feature>
<sequence length="1198" mass="130721">MDSPGAYPESPIDDEIVYPCKGCGEILEEGKAFELAGNRWHIDCFRCNTCGTLLDSDANLLLLGDGSLICNNCTYSCNHCGNKIEDLAILTGDQAFCANCFRCRNCKRKIENLRYARTSQGIFCMSCHESLMARRRKKSKKPPSIAPKVDKSLPALPPQEPSTTSSSFTPDIDTPSDAFSEPPTTDVSPRPPHPKRGDSSSNFRRDVSPAPESARRDNTTLPATTYGKDTARSDPADAADDGILLPFALDPNPAPGPSPLGRPASRINERTPGAKPAGNGEAKNGRDYFNRPTADHRELLKENGSRDASRERKSTQPNQSQSPHIAFQEKERQPSDTIVDTLKKKDGVNESPSAEPRSRSQHATPTSASAAEPFKLQDVPKGKKADAKRKESDDGSPLQSQQQQRSVSSNMISNRLSRPVMESAFTSSPPLGSSDSPDSSESSFGSSAVVERPARGDSLNPGSLKPPVSLSHHDRPDGSPTTPTMSHPERSSSAAAATAQLNAGLGITAPMDPQSAKSLSDVPVLPARSGGRPPPPPTAESFTSPRAPPLPPGSQVHKPNESLGSAHSEASRDASTPGGLPRYSHQGDFSMDEDFARLLGSQDGRDDKDSGVLRRVSNAVSKHGRSFSDRSSVTSRGGHKKWPTNGSIDISSPTVASPDTKEEGANLRNELRRAQQRIAELETEKNGLQESMHSAADIKQANTVLREKRNTMAVLDTQREMVIRELEIMTEHLKRAKSSQGSMDIGQLKSDILKDFGISLQKLKDNLGHQIEDLITKRSELTEEISNLIQMKDKGFQEYESLTAANARLSAMNRDLVDNIQTNLKNNKKGGQTTETAPNGLGIYNAQQKGGKSEVSVEAPSIPHDHSYANIHETEAEATVAQPQVVNIRKTGKPTKFSTWKKGSQAITKNVTKGFKGAFGSDQKQDDYNTIKVIGTPYGSVHQQPDFASMSSMSSSIKSREQDQNAQRGWFSNKPTNTRPGQTQYRPMQHNESNINLAADASTVLFGSDLTARCEFEKQMIPRIVSRCIEEVELRGMDVEGIYRKSGGTSQVNQVRKGFETDSEHDISDPDLDIHSITSALKNYFRRLPVPLITFDVYDQFLEAGQLEEPAAQVKALSAAVGEIPKAHRDTLQFLVFHLSRVIQHQSDNLMTPLNVAVVFAPTIMRPMDIQRELTDVQAQRVAVQALLENYKAVFGDE</sequence>
<dbReference type="GO" id="GO:0005096">
    <property type="term" value="F:GTPase activator activity"/>
    <property type="evidence" value="ECO:0007669"/>
    <property type="project" value="UniProtKB-KW"/>
</dbReference>
<dbReference type="OrthoDB" id="79452at2759"/>
<dbReference type="PANTHER" id="PTHR23176:SF128">
    <property type="entry name" value="RHO GTPASE-ACTIVATING PROTEIN RGD1"/>
    <property type="match status" value="1"/>
</dbReference>
<dbReference type="CDD" id="cd09395">
    <property type="entry name" value="LIM2_Rga"/>
    <property type="match status" value="1"/>
</dbReference>
<dbReference type="PANTHER" id="PTHR23176">
    <property type="entry name" value="RHO/RAC/CDC GTPASE-ACTIVATING PROTEIN"/>
    <property type="match status" value="1"/>
</dbReference>